<dbReference type="InterPro" id="IPR008480">
    <property type="entry name" value="DUF761_pln"/>
</dbReference>
<name>A0A835V8J5_VANPL</name>
<accession>A0A835V8J5</accession>
<dbReference type="AlphaFoldDB" id="A0A835V8J5"/>
<dbReference type="Proteomes" id="UP000636800">
    <property type="component" value="Chromosome 3"/>
</dbReference>
<dbReference type="Pfam" id="PF05553">
    <property type="entry name" value="DUF761"/>
    <property type="match status" value="1"/>
</dbReference>
<gene>
    <name evidence="1" type="ORF">HPP92_008238</name>
</gene>
<reference evidence="1 2" key="1">
    <citation type="journal article" date="2020" name="Nat. Food">
        <title>A phased Vanilla planifolia genome enables genetic improvement of flavour and production.</title>
        <authorList>
            <person name="Hasing T."/>
            <person name="Tang H."/>
            <person name="Brym M."/>
            <person name="Khazi F."/>
            <person name="Huang T."/>
            <person name="Chambers A.H."/>
        </authorList>
    </citation>
    <scope>NUCLEOTIDE SEQUENCE [LARGE SCALE GENOMIC DNA]</scope>
    <source>
        <tissue evidence="1">Leaf</tissue>
    </source>
</reference>
<dbReference type="EMBL" id="JADCNL010000003">
    <property type="protein sequence ID" value="KAG0489427.1"/>
    <property type="molecule type" value="Genomic_DNA"/>
</dbReference>
<dbReference type="PANTHER" id="PTHR33265">
    <property type="entry name" value="AVR9/CF-9 RAPIDLY ELICITED PROTEIN-RELATED"/>
    <property type="match status" value="1"/>
</dbReference>
<protein>
    <submittedName>
        <fullName evidence="1">Uncharacterized protein</fullName>
    </submittedName>
</protein>
<keyword evidence="2" id="KW-1185">Reference proteome</keyword>
<proteinExistence type="predicted"/>
<dbReference type="OrthoDB" id="5572108at2759"/>
<sequence length="167" mass="19201">MEMQSRPNVNSYSQTWNYLRAVYFMMRKGLLSKRKVISMEIQLMIKRSAGKLILPGKSTRAPFEFQIPHGMHACEYEFSCSDTPHPVFLNLKSKLRRHIYFSCIGSAAAEGDRDESPCCAVDLWSTCNTPAPDNRAEDEVDDRAEEFIRRFYRQLNAQCQLDDCGAC</sequence>
<organism evidence="1 2">
    <name type="scientific">Vanilla planifolia</name>
    <name type="common">Vanilla</name>
    <dbReference type="NCBI Taxonomy" id="51239"/>
    <lineage>
        <taxon>Eukaryota</taxon>
        <taxon>Viridiplantae</taxon>
        <taxon>Streptophyta</taxon>
        <taxon>Embryophyta</taxon>
        <taxon>Tracheophyta</taxon>
        <taxon>Spermatophyta</taxon>
        <taxon>Magnoliopsida</taxon>
        <taxon>Liliopsida</taxon>
        <taxon>Asparagales</taxon>
        <taxon>Orchidaceae</taxon>
        <taxon>Vanilloideae</taxon>
        <taxon>Vanilleae</taxon>
        <taxon>Vanilla</taxon>
    </lineage>
</organism>
<comment type="caution">
    <text evidence="1">The sequence shown here is derived from an EMBL/GenBank/DDBJ whole genome shotgun (WGS) entry which is preliminary data.</text>
</comment>
<evidence type="ECO:0000313" key="2">
    <source>
        <dbReference type="Proteomes" id="UP000636800"/>
    </source>
</evidence>
<evidence type="ECO:0000313" key="1">
    <source>
        <dbReference type="EMBL" id="KAG0489427.1"/>
    </source>
</evidence>